<protein>
    <submittedName>
        <fullName evidence="2">Uncharacterized protein</fullName>
    </submittedName>
</protein>
<evidence type="ECO:0000256" key="1">
    <source>
        <dbReference type="SAM" id="MobiDB-lite"/>
    </source>
</evidence>
<dbReference type="GeneID" id="55659503"/>
<feature type="region of interest" description="Disordered" evidence="1">
    <location>
        <begin position="1"/>
        <end position="33"/>
    </location>
</feature>
<name>A0A2R4T9M9_9ACTN</name>
<sequence>MQPAASWPSEAVAAGQTGHDKLGHVPGHDKPHNRVEANAIFGEPSEAAATASLNVATALSIAAEWNA</sequence>
<evidence type="ECO:0000313" key="2">
    <source>
        <dbReference type="EMBL" id="AVZ75825.1"/>
    </source>
</evidence>
<organism evidence="2 3">
    <name type="scientific">Streptomyces lunaelactis</name>
    <dbReference type="NCBI Taxonomy" id="1535768"/>
    <lineage>
        <taxon>Bacteria</taxon>
        <taxon>Bacillati</taxon>
        <taxon>Actinomycetota</taxon>
        <taxon>Actinomycetes</taxon>
        <taxon>Kitasatosporales</taxon>
        <taxon>Streptomycetaceae</taxon>
        <taxon>Streptomyces</taxon>
    </lineage>
</organism>
<reference evidence="2 3" key="1">
    <citation type="submission" date="2018-01" db="EMBL/GenBank/DDBJ databases">
        <title>Complete genome sequence of Streptomyces lunaelactis MM109T, a Ferroverdin A producer isolated from cave moonmilk deposits.</title>
        <authorList>
            <person name="Naome A."/>
            <person name="Martinet L."/>
            <person name="Maciejewska M."/>
            <person name="Anderssen S."/>
            <person name="Adam D."/>
            <person name="Tenconi E."/>
            <person name="Deflandre B."/>
            <person name="Arguelles-Arias A."/>
            <person name="Calusinska M."/>
            <person name="Copieters W."/>
            <person name="Karim L."/>
            <person name="Hanikenne M."/>
            <person name="Baurain D."/>
            <person name="van Wezel G."/>
            <person name="Smargiasso N."/>
            <person name="de Pauw E."/>
            <person name="Delfosse P."/>
            <person name="Rigali S."/>
        </authorList>
    </citation>
    <scope>NUCLEOTIDE SEQUENCE [LARGE SCALE GENOMIC DNA]</scope>
    <source>
        <strain evidence="2 3">MM109</strain>
    </source>
</reference>
<proteinExistence type="predicted"/>
<keyword evidence="3" id="KW-1185">Reference proteome</keyword>
<gene>
    <name evidence="2" type="ORF">SLUN_30100</name>
</gene>
<dbReference type="AlphaFoldDB" id="A0A2R4T9M9"/>
<dbReference type="RefSeq" id="WP_108153113.1">
    <property type="nucleotide sequence ID" value="NZ_CP026304.1"/>
</dbReference>
<evidence type="ECO:0000313" key="3">
    <source>
        <dbReference type="Proteomes" id="UP000244201"/>
    </source>
</evidence>
<dbReference type="Proteomes" id="UP000244201">
    <property type="component" value="Chromosome"/>
</dbReference>
<feature type="compositionally biased region" description="Basic and acidic residues" evidence="1">
    <location>
        <begin position="18"/>
        <end position="33"/>
    </location>
</feature>
<accession>A0A2R4T9M9</accession>
<dbReference type="EMBL" id="CP026304">
    <property type="protein sequence ID" value="AVZ75825.1"/>
    <property type="molecule type" value="Genomic_DNA"/>
</dbReference>
<dbReference type="KEGG" id="slk:SLUN_30100"/>